<accession>A0AAD9N6V8</accession>
<name>A0AAD9N6V8_RIDPI</name>
<evidence type="ECO:0000313" key="2">
    <source>
        <dbReference type="Proteomes" id="UP001209878"/>
    </source>
</evidence>
<organism evidence="1 2">
    <name type="scientific">Ridgeia piscesae</name>
    <name type="common">Tubeworm</name>
    <dbReference type="NCBI Taxonomy" id="27915"/>
    <lineage>
        <taxon>Eukaryota</taxon>
        <taxon>Metazoa</taxon>
        <taxon>Spiralia</taxon>
        <taxon>Lophotrochozoa</taxon>
        <taxon>Annelida</taxon>
        <taxon>Polychaeta</taxon>
        <taxon>Sedentaria</taxon>
        <taxon>Canalipalpata</taxon>
        <taxon>Sabellida</taxon>
        <taxon>Siboglinidae</taxon>
        <taxon>Ridgeia</taxon>
    </lineage>
</organism>
<dbReference type="Proteomes" id="UP001209878">
    <property type="component" value="Unassembled WGS sequence"/>
</dbReference>
<comment type="caution">
    <text evidence="1">The sequence shown here is derived from an EMBL/GenBank/DDBJ whole genome shotgun (WGS) entry which is preliminary data.</text>
</comment>
<gene>
    <name evidence="1" type="ORF">NP493_1897g00013</name>
</gene>
<proteinExistence type="predicted"/>
<dbReference type="AlphaFoldDB" id="A0AAD9N6V8"/>
<sequence length="43" mass="4694">MLFNFGKCKCLHTGQGNEDAHRLSADCVGASSVNIFKNKSTYT</sequence>
<dbReference type="EMBL" id="JAODUO010001897">
    <property type="protein sequence ID" value="KAK2157211.1"/>
    <property type="molecule type" value="Genomic_DNA"/>
</dbReference>
<protein>
    <submittedName>
        <fullName evidence="1">Uncharacterized protein</fullName>
    </submittedName>
</protein>
<reference evidence="1" key="1">
    <citation type="journal article" date="2023" name="Mol. Biol. Evol.">
        <title>Third-Generation Sequencing Reveals the Adaptive Role of the Epigenome in Three Deep-Sea Polychaetes.</title>
        <authorList>
            <person name="Perez M."/>
            <person name="Aroh O."/>
            <person name="Sun Y."/>
            <person name="Lan Y."/>
            <person name="Juniper S.K."/>
            <person name="Young C.R."/>
            <person name="Angers B."/>
            <person name="Qian P.Y."/>
        </authorList>
    </citation>
    <scope>NUCLEOTIDE SEQUENCE</scope>
    <source>
        <strain evidence="1">R07B-5</strain>
    </source>
</reference>
<keyword evidence="2" id="KW-1185">Reference proteome</keyword>
<evidence type="ECO:0000313" key="1">
    <source>
        <dbReference type="EMBL" id="KAK2157211.1"/>
    </source>
</evidence>